<evidence type="ECO:0000259" key="2">
    <source>
        <dbReference type="PROSITE" id="PS51194"/>
    </source>
</evidence>
<dbReference type="Pfam" id="PF00176">
    <property type="entry name" value="SNF2-rel_dom"/>
    <property type="match status" value="1"/>
</dbReference>
<dbReference type="InterPro" id="IPR000330">
    <property type="entry name" value="SNF2_N"/>
</dbReference>
<dbReference type="SMART" id="SM00487">
    <property type="entry name" value="DEXDc"/>
    <property type="match status" value="1"/>
</dbReference>
<dbReference type="PROSITE" id="PS51194">
    <property type="entry name" value="HELICASE_CTER"/>
    <property type="match status" value="1"/>
</dbReference>
<keyword evidence="1" id="KW-0378">Hydrolase</keyword>
<sequence length="1135" mass="133702">MSVNDETKKIRLKEEKNSIVFQNPTIIKLKYPHLQNVDLQKKISLKKEFQTTKYDGTIKELKKTDVSCKKRDFILSPHQEFLKMYISRHTPYNGLLLYHGMGSGKTCSAITICEEYRKYNKYSPLFKKILIIASPNVQENFKLQLFDKDKLIKKNGIWNLDGCVGESLLQEMKFFDIERLSKEDIILKMEKQIKKHYEFMGYIEFANKINKIFFAEDKTKMKKMKQKLKIEFAEKMIVVDEVHNIRTTGESKKTKQVSTAFQQLLSYVKHLKLLFLSGTPMYNDPTEIVFLINLLLLNDGQSKMSKKDIFNKDGDFKEGGKEYLLTKSNGYISYVRGENPYQFPFKIFPNDYNSSYSLRQYTYPRLQFNQKQVDNPIHHLDLHCTSLSSYQEQVYKKSLESKINSFNTETIKKFREADSFKYTMLQEPLQSLTFGMMDSSEKVYVGKSALNRIVSFDSERQKYTYIDPTQRIFELGKIGQYSAKIKSILEHIQKSEGIVLIYSQYLDAGLIPMALALEEMGFKRTRASKQRDLLHDTSKKQTGHYAMITGDIKYSTSNKEELKYINTIQNKNGDMCKVVLISQAGSEGLDFKNLRQVHIMEPWYNLNRIDQIIGRAIRNCSHKDLPLKKRNCQIFLHASIQGNKQEECVDMMMYRLAESKSRKIGAVQRVLKSISVDCLLNIEQQNFAQLNQELDLTLSTKDKIKYNIKDKPYSSLCDYDICEYKCNSSISSSNSINNSSFHVDHLIRETIVRQIKRLYQKQHVFRKKQLIELICNPPYILEEHLNYALTYLLHNENEMIVDKFMRAGNLINIKDLYIFKPKETNNVLSFQELQKPFQQQKHSFFQYLQNNTSNENENTTMNQRPISKPVDIILTHLKDNFKKALIEHDVEFNESEYSILFYKTLEPLMNHFKDIQIQPYLKQIVLEHLLEELSIKQEILLVTHLFHSSWIANDFESAIKMYYESFLDKENNILFLVDLKKKPKKKDKSLIQPHIRMLKQNEKQEWKDLTTSEIKDIQYDNIVDFLRRKHNSSISVNHIYGFKDFYEKQHIYALKTCTGNGTGAFLHNKIPIKIKQQLELITESAFFKDKKDLNKIQYSIMAESILKYFQYIQKDNKAYYFNKLEYATLNLREEE</sequence>
<dbReference type="PANTHER" id="PTHR45766:SF6">
    <property type="entry name" value="SWI_SNF-RELATED MATRIX-ASSOCIATED ACTIN-DEPENDENT REGULATOR OF CHROMATIN SUBFAMILY A-LIKE PROTEIN 1"/>
    <property type="match status" value="1"/>
</dbReference>
<dbReference type="SUPFAM" id="SSF52540">
    <property type="entry name" value="P-loop containing nucleoside triphosphate hydrolases"/>
    <property type="match status" value="2"/>
</dbReference>
<evidence type="ECO:0000313" key="3">
    <source>
        <dbReference type="EMBL" id="QHU18046.1"/>
    </source>
</evidence>
<dbReference type="PANTHER" id="PTHR45766">
    <property type="entry name" value="DNA ANNEALING HELICASE AND ENDONUCLEASE ZRANB3 FAMILY MEMBER"/>
    <property type="match status" value="1"/>
</dbReference>
<dbReference type="InterPro" id="IPR001650">
    <property type="entry name" value="Helicase_C-like"/>
</dbReference>
<reference evidence="3" key="1">
    <citation type="journal article" date="2020" name="Nature">
        <title>Giant virus diversity and host interactions through global metagenomics.</title>
        <authorList>
            <person name="Schulz F."/>
            <person name="Roux S."/>
            <person name="Paez-Espino D."/>
            <person name="Jungbluth S."/>
            <person name="Walsh D.A."/>
            <person name="Denef V.J."/>
            <person name="McMahon K.D."/>
            <person name="Konstantinidis K.T."/>
            <person name="Eloe-Fadrosh E.A."/>
            <person name="Kyrpides N.C."/>
            <person name="Woyke T."/>
        </authorList>
    </citation>
    <scope>NUCLEOTIDE SEQUENCE</scope>
    <source>
        <strain evidence="3">GVMAG-S-3300012919-55</strain>
    </source>
</reference>
<dbReference type="SMART" id="SM00490">
    <property type="entry name" value="HELICc"/>
    <property type="match status" value="1"/>
</dbReference>
<protein>
    <recommendedName>
        <fullName evidence="2">Helicase C-terminal domain-containing protein</fullName>
    </recommendedName>
</protein>
<dbReference type="GO" id="GO:0005524">
    <property type="term" value="F:ATP binding"/>
    <property type="evidence" value="ECO:0007669"/>
    <property type="project" value="InterPro"/>
</dbReference>
<dbReference type="InterPro" id="IPR014001">
    <property type="entry name" value="Helicase_ATP-bd"/>
</dbReference>
<dbReference type="EMBL" id="MN740922">
    <property type="protein sequence ID" value="QHU18046.1"/>
    <property type="molecule type" value="Genomic_DNA"/>
</dbReference>
<dbReference type="GO" id="GO:0016787">
    <property type="term" value="F:hydrolase activity"/>
    <property type="evidence" value="ECO:0007669"/>
    <property type="project" value="UniProtKB-KW"/>
</dbReference>
<accession>A0A6C0KLL1</accession>
<feature type="domain" description="Helicase C-terminal" evidence="2">
    <location>
        <begin position="484"/>
        <end position="675"/>
    </location>
</feature>
<name>A0A6C0KLL1_9ZZZZ</name>
<dbReference type="Pfam" id="PF00271">
    <property type="entry name" value="Helicase_C"/>
    <property type="match status" value="1"/>
</dbReference>
<organism evidence="3">
    <name type="scientific">viral metagenome</name>
    <dbReference type="NCBI Taxonomy" id="1070528"/>
    <lineage>
        <taxon>unclassified sequences</taxon>
        <taxon>metagenomes</taxon>
        <taxon>organismal metagenomes</taxon>
    </lineage>
</organism>
<proteinExistence type="predicted"/>
<evidence type="ECO:0000256" key="1">
    <source>
        <dbReference type="ARBA" id="ARBA00022801"/>
    </source>
</evidence>
<dbReference type="AlphaFoldDB" id="A0A6C0KLL1"/>
<dbReference type="InterPro" id="IPR027417">
    <property type="entry name" value="P-loop_NTPase"/>
</dbReference>
<dbReference type="Gene3D" id="3.40.50.300">
    <property type="entry name" value="P-loop containing nucleotide triphosphate hydrolases"/>
    <property type="match status" value="2"/>
</dbReference>